<name>A0AA39ZXS0_9PEZI</name>
<sequence length="83" mass="9429">MFPWMTKKVFSLWESVFRMFLLILWVCWKCWAPSFCGPWEGECASADNIDSFGIPLSTVLAVTRQRRIVLPDGPSSGEKSVKG</sequence>
<accession>A0AA39ZXS0</accession>
<dbReference type="AlphaFoldDB" id="A0AA39ZXS0"/>
<organism evidence="1 2">
    <name type="scientific">Lasiosphaeris hirsuta</name>
    <dbReference type="NCBI Taxonomy" id="260670"/>
    <lineage>
        <taxon>Eukaryota</taxon>
        <taxon>Fungi</taxon>
        <taxon>Dikarya</taxon>
        <taxon>Ascomycota</taxon>
        <taxon>Pezizomycotina</taxon>
        <taxon>Sordariomycetes</taxon>
        <taxon>Sordariomycetidae</taxon>
        <taxon>Sordariales</taxon>
        <taxon>Lasiosphaeriaceae</taxon>
        <taxon>Lasiosphaeris</taxon>
    </lineage>
</organism>
<dbReference type="Proteomes" id="UP001172102">
    <property type="component" value="Unassembled WGS sequence"/>
</dbReference>
<proteinExistence type="predicted"/>
<evidence type="ECO:0000313" key="1">
    <source>
        <dbReference type="EMBL" id="KAK0705537.1"/>
    </source>
</evidence>
<protein>
    <submittedName>
        <fullName evidence="1">Uncharacterized protein</fullName>
    </submittedName>
</protein>
<keyword evidence="2" id="KW-1185">Reference proteome</keyword>
<reference evidence="1" key="1">
    <citation type="submission" date="2023-06" db="EMBL/GenBank/DDBJ databases">
        <title>Genome-scale phylogeny and comparative genomics of the fungal order Sordariales.</title>
        <authorList>
            <consortium name="Lawrence Berkeley National Laboratory"/>
            <person name="Hensen N."/>
            <person name="Bonometti L."/>
            <person name="Westerberg I."/>
            <person name="Brannstrom I.O."/>
            <person name="Guillou S."/>
            <person name="Cros-Aarteil S."/>
            <person name="Calhoun S."/>
            <person name="Haridas S."/>
            <person name="Kuo A."/>
            <person name="Mondo S."/>
            <person name="Pangilinan J."/>
            <person name="Riley R."/>
            <person name="Labutti K."/>
            <person name="Andreopoulos B."/>
            <person name="Lipzen A."/>
            <person name="Chen C."/>
            <person name="Yanf M."/>
            <person name="Daum C."/>
            <person name="Ng V."/>
            <person name="Clum A."/>
            <person name="Steindorff A."/>
            <person name="Ohm R."/>
            <person name="Martin F."/>
            <person name="Silar P."/>
            <person name="Natvig D."/>
            <person name="Lalanne C."/>
            <person name="Gautier V."/>
            <person name="Ament-Velasquez S.L."/>
            <person name="Kruys A."/>
            <person name="Hutchinson M.I."/>
            <person name="Powell A.J."/>
            <person name="Barry K."/>
            <person name="Miller A.N."/>
            <person name="Grigoriev I.V."/>
            <person name="Debuchy R."/>
            <person name="Gladieux P."/>
            <person name="Thoren M.H."/>
            <person name="Johannesson H."/>
        </authorList>
    </citation>
    <scope>NUCLEOTIDE SEQUENCE</scope>
    <source>
        <strain evidence="1">SMH4607-1</strain>
    </source>
</reference>
<evidence type="ECO:0000313" key="2">
    <source>
        <dbReference type="Proteomes" id="UP001172102"/>
    </source>
</evidence>
<dbReference type="EMBL" id="JAUKUA010000007">
    <property type="protein sequence ID" value="KAK0705537.1"/>
    <property type="molecule type" value="Genomic_DNA"/>
</dbReference>
<comment type="caution">
    <text evidence="1">The sequence shown here is derived from an EMBL/GenBank/DDBJ whole genome shotgun (WGS) entry which is preliminary data.</text>
</comment>
<gene>
    <name evidence="1" type="ORF">B0H67DRAFT_594295</name>
</gene>